<dbReference type="InterPro" id="IPR049943">
    <property type="entry name" value="Ser_HO-MeTrfase-like"/>
</dbReference>
<feature type="non-terminal residue" evidence="4">
    <location>
        <position position="1"/>
    </location>
</feature>
<organism evidence="4">
    <name type="scientific">marine metagenome</name>
    <dbReference type="NCBI Taxonomy" id="408172"/>
    <lineage>
        <taxon>unclassified sequences</taxon>
        <taxon>metagenomes</taxon>
        <taxon>ecological metagenomes</taxon>
    </lineage>
</organism>
<dbReference type="GO" id="GO:0019264">
    <property type="term" value="P:glycine biosynthetic process from serine"/>
    <property type="evidence" value="ECO:0007669"/>
    <property type="project" value="TreeGrafter"/>
</dbReference>
<dbReference type="InterPro" id="IPR015422">
    <property type="entry name" value="PyrdxlP-dep_Trfase_small"/>
</dbReference>
<sequence length="366" mass="40385">MSVNISDVLDIVSRQNQWRGREAINLIASENVQSDAVKQAEINDFMGRYAEGHPNTDQKDRRYYEGTRYIDQIESMAVSEMIKLAKCLQADVRPVSGNAANTAVALGILRGNDTVIVNSIENGGHISHNPIGVVGRRIQVRGKVLTPGRENSINLHFWPTTQDGYHLDTPRCLDLLEQTSPNLVILGKSLFLFPEPVKEIAEVCRAKNIPILYDGAHVLGLITGGQFQDPFKEGAHFINASTHKTFPGPQRGVILGNMRSEQEMKWWNSVDRGVMPGSSSSHHLHTLPGMLIAIREMAEYGHQYASQTVANAKAFGQALADEGVNVEAEEFGFTESHQLALNVTNFGDAKTIARSLAEQNNIITNY</sequence>
<proteinExistence type="predicted"/>
<comment type="cofactor">
    <cofactor evidence="1">
        <name>pyridoxal 5'-phosphate</name>
        <dbReference type="ChEBI" id="CHEBI:597326"/>
    </cofactor>
</comment>
<evidence type="ECO:0000259" key="3">
    <source>
        <dbReference type="Pfam" id="PF00464"/>
    </source>
</evidence>
<dbReference type="InterPro" id="IPR015424">
    <property type="entry name" value="PyrdxlP-dep_Trfase"/>
</dbReference>
<gene>
    <name evidence="4" type="ORF">METZ01_LOCUS77372</name>
</gene>
<evidence type="ECO:0000256" key="2">
    <source>
        <dbReference type="ARBA" id="ARBA00022898"/>
    </source>
</evidence>
<dbReference type="AlphaFoldDB" id="A0A381UAC2"/>
<dbReference type="GO" id="GO:0046653">
    <property type="term" value="P:tetrahydrofolate metabolic process"/>
    <property type="evidence" value="ECO:0007669"/>
    <property type="project" value="TreeGrafter"/>
</dbReference>
<evidence type="ECO:0000313" key="4">
    <source>
        <dbReference type="EMBL" id="SVA24518.1"/>
    </source>
</evidence>
<feature type="domain" description="Serine hydroxymethyltransferase-like" evidence="3">
    <location>
        <begin position="7"/>
        <end position="365"/>
    </location>
</feature>
<dbReference type="EMBL" id="UINC01005943">
    <property type="protein sequence ID" value="SVA24518.1"/>
    <property type="molecule type" value="Genomic_DNA"/>
</dbReference>
<dbReference type="Pfam" id="PF00464">
    <property type="entry name" value="SHMT"/>
    <property type="match status" value="1"/>
</dbReference>
<protein>
    <recommendedName>
        <fullName evidence="3">Serine hydroxymethyltransferase-like domain-containing protein</fullName>
    </recommendedName>
</protein>
<name>A0A381UAC2_9ZZZZ</name>
<dbReference type="GO" id="GO:0005737">
    <property type="term" value="C:cytoplasm"/>
    <property type="evidence" value="ECO:0007669"/>
    <property type="project" value="TreeGrafter"/>
</dbReference>
<dbReference type="GO" id="GO:0004372">
    <property type="term" value="F:glycine hydroxymethyltransferase activity"/>
    <property type="evidence" value="ECO:0007669"/>
    <property type="project" value="TreeGrafter"/>
</dbReference>
<accession>A0A381UAC2</accession>
<evidence type="ECO:0000256" key="1">
    <source>
        <dbReference type="ARBA" id="ARBA00001933"/>
    </source>
</evidence>
<dbReference type="SUPFAM" id="SSF53383">
    <property type="entry name" value="PLP-dependent transferases"/>
    <property type="match status" value="1"/>
</dbReference>
<dbReference type="PANTHER" id="PTHR11680">
    <property type="entry name" value="SERINE HYDROXYMETHYLTRANSFERASE"/>
    <property type="match status" value="1"/>
</dbReference>
<feature type="non-terminal residue" evidence="4">
    <location>
        <position position="366"/>
    </location>
</feature>
<dbReference type="InterPro" id="IPR039429">
    <property type="entry name" value="SHMT-like_dom"/>
</dbReference>
<dbReference type="InterPro" id="IPR015421">
    <property type="entry name" value="PyrdxlP-dep_Trfase_major"/>
</dbReference>
<dbReference type="Gene3D" id="3.40.640.10">
    <property type="entry name" value="Type I PLP-dependent aspartate aminotransferase-like (Major domain)"/>
    <property type="match status" value="1"/>
</dbReference>
<keyword evidence="2" id="KW-0663">Pyridoxal phosphate</keyword>
<dbReference type="Gene3D" id="3.90.1150.10">
    <property type="entry name" value="Aspartate Aminotransferase, domain 1"/>
    <property type="match status" value="1"/>
</dbReference>
<reference evidence="4" key="1">
    <citation type="submission" date="2018-05" db="EMBL/GenBank/DDBJ databases">
        <authorList>
            <person name="Lanie J.A."/>
            <person name="Ng W.-L."/>
            <person name="Kazmierczak K.M."/>
            <person name="Andrzejewski T.M."/>
            <person name="Davidsen T.M."/>
            <person name="Wayne K.J."/>
            <person name="Tettelin H."/>
            <person name="Glass J.I."/>
            <person name="Rusch D."/>
            <person name="Podicherti R."/>
            <person name="Tsui H.-C.T."/>
            <person name="Winkler M.E."/>
        </authorList>
    </citation>
    <scope>NUCLEOTIDE SEQUENCE</scope>
</reference>
<dbReference type="PANTHER" id="PTHR11680:SF35">
    <property type="entry name" value="SERINE HYDROXYMETHYLTRANSFERASE 1"/>
    <property type="match status" value="1"/>
</dbReference>
<dbReference type="GO" id="GO:0030170">
    <property type="term" value="F:pyridoxal phosphate binding"/>
    <property type="evidence" value="ECO:0007669"/>
    <property type="project" value="TreeGrafter"/>
</dbReference>